<evidence type="ECO:0000256" key="3">
    <source>
        <dbReference type="ARBA" id="ARBA00022475"/>
    </source>
</evidence>
<feature type="transmembrane region" description="Helical" evidence="9">
    <location>
        <begin position="189"/>
        <end position="207"/>
    </location>
</feature>
<evidence type="ECO:0000256" key="6">
    <source>
        <dbReference type="ARBA" id="ARBA00022840"/>
    </source>
</evidence>
<dbReference type="InterPro" id="IPR017871">
    <property type="entry name" value="ABC_transporter-like_CS"/>
</dbReference>
<dbReference type="SUPFAM" id="SSF52540">
    <property type="entry name" value="P-loop containing nucleoside triphosphate hydrolases"/>
    <property type="match status" value="1"/>
</dbReference>
<dbReference type="InterPro" id="IPR036640">
    <property type="entry name" value="ABC1_TM_sf"/>
</dbReference>
<dbReference type="InterPro" id="IPR003439">
    <property type="entry name" value="ABC_transporter-like_ATP-bd"/>
</dbReference>
<dbReference type="SUPFAM" id="SSF90123">
    <property type="entry name" value="ABC transporter transmembrane region"/>
    <property type="match status" value="1"/>
</dbReference>
<keyword evidence="5" id="KW-0547">Nucleotide-binding</keyword>
<gene>
    <name evidence="12" type="ORF">HJG54_23160</name>
</gene>
<dbReference type="PANTHER" id="PTHR43394:SF1">
    <property type="entry name" value="ATP-BINDING CASSETTE SUB-FAMILY B MEMBER 10, MITOCHONDRIAL"/>
    <property type="match status" value="1"/>
</dbReference>
<comment type="subcellular location">
    <subcellularLocation>
        <location evidence="1">Cell membrane</location>
        <topology evidence="1">Multi-pass membrane protein</topology>
    </subcellularLocation>
</comment>
<organism evidence="12">
    <name type="scientific">Leptolyngbya sp. NK1-12</name>
    <dbReference type="NCBI Taxonomy" id="2547451"/>
    <lineage>
        <taxon>Bacteria</taxon>
        <taxon>Bacillati</taxon>
        <taxon>Cyanobacteriota</taxon>
        <taxon>Cyanophyceae</taxon>
        <taxon>Leptolyngbyales</taxon>
        <taxon>Leptolyngbyaceae</taxon>
        <taxon>Leptolyngbya group</taxon>
        <taxon>Leptolyngbya</taxon>
    </lineage>
</organism>
<dbReference type="Gene3D" id="3.40.50.300">
    <property type="entry name" value="P-loop containing nucleotide triphosphate hydrolases"/>
    <property type="match status" value="1"/>
</dbReference>
<dbReference type="SMART" id="SM00382">
    <property type="entry name" value="AAA"/>
    <property type="match status" value="1"/>
</dbReference>
<sequence>MRSIPSTQAGSEKQSAEMSVQQIFGRSVALVLRAAPRELINLLLLNLVLGAGPSIALYFGKVVIDEVIRLLTVNTTDDPLSILLNNQLLLTAIVITILLNIVVDSLQPIQTSIVAALRDRVKGYAQGQMIEKVATFDDIALFETPERLNLITLTKEKSLPKLQEITFKLLEIMISMLRFVPSVLLSVSIAWWIPLVLVVGFVPTMYFDVKHHRQSWRIEETQASLSRQMEIYAKVLTEDTYAKELRLFSLQSILLQRWRDRFEQIFQAMQQVRRQGAIQTMIWSLVSGVGAAIPYVYIILGVLGRRYTFGDLALFTGLILELRQSVFFLVFAFTGLYDASLGTRPFFELLDLQPQIVSGPIPEPLRLSASSTSGIQVKNLSFTYPGSDTPTLQHISLTIAPGEMIALVGENGAGKTTLAKLLCRLYDPTEGAILWNNHDYRDLDLNELRAKIAVVMQDYARFPATLRENVGWGDLLQQNSDRAIQTVLEEAGIAHLPQKLSHGLDTPLGKQLEEGIDLSGGQWQRISIARSLLRSQAELLVFDEPTAALDPKNEHELYQIFRTIAQGRITIVVSHRLALAKLADRIVVLEQGKILEIGTHTQLMANGQRYCEMFTRQASSYLET</sequence>
<dbReference type="PANTHER" id="PTHR43394">
    <property type="entry name" value="ATP-DEPENDENT PERMEASE MDL1, MITOCHONDRIAL"/>
    <property type="match status" value="1"/>
</dbReference>
<dbReference type="Gene3D" id="1.20.1560.10">
    <property type="entry name" value="ABC transporter type 1, transmembrane domain"/>
    <property type="match status" value="1"/>
</dbReference>
<evidence type="ECO:0000256" key="4">
    <source>
        <dbReference type="ARBA" id="ARBA00022692"/>
    </source>
</evidence>
<proteinExistence type="predicted"/>
<dbReference type="InterPro" id="IPR003593">
    <property type="entry name" value="AAA+_ATPase"/>
</dbReference>
<feature type="transmembrane region" description="Helical" evidence="9">
    <location>
        <begin position="312"/>
        <end position="337"/>
    </location>
</feature>
<evidence type="ECO:0000259" key="11">
    <source>
        <dbReference type="PROSITE" id="PS50929"/>
    </source>
</evidence>
<dbReference type="InterPro" id="IPR039421">
    <property type="entry name" value="Type_1_exporter"/>
</dbReference>
<dbReference type="GO" id="GO:0005524">
    <property type="term" value="F:ATP binding"/>
    <property type="evidence" value="ECO:0007669"/>
    <property type="project" value="UniProtKB-KW"/>
</dbReference>
<keyword evidence="4 9" id="KW-0812">Transmembrane</keyword>
<feature type="domain" description="ABC transporter" evidence="10">
    <location>
        <begin position="375"/>
        <end position="616"/>
    </location>
</feature>
<name>A0AA96WNW9_9CYAN</name>
<dbReference type="FunFam" id="3.40.50.300:FF:000221">
    <property type="entry name" value="Multidrug ABC transporter ATP-binding protein"/>
    <property type="match status" value="1"/>
</dbReference>
<evidence type="ECO:0000256" key="8">
    <source>
        <dbReference type="ARBA" id="ARBA00023136"/>
    </source>
</evidence>
<dbReference type="GO" id="GO:0016887">
    <property type="term" value="F:ATP hydrolysis activity"/>
    <property type="evidence" value="ECO:0007669"/>
    <property type="project" value="InterPro"/>
</dbReference>
<dbReference type="GO" id="GO:0005886">
    <property type="term" value="C:plasma membrane"/>
    <property type="evidence" value="ECO:0007669"/>
    <property type="project" value="UniProtKB-SubCell"/>
</dbReference>
<keyword evidence="8 9" id="KW-0472">Membrane</keyword>
<evidence type="ECO:0000256" key="1">
    <source>
        <dbReference type="ARBA" id="ARBA00004651"/>
    </source>
</evidence>
<dbReference type="RefSeq" id="WP_316431616.1">
    <property type="nucleotide sequence ID" value="NZ_CP053586.1"/>
</dbReference>
<feature type="transmembrane region" description="Helical" evidence="9">
    <location>
        <begin position="39"/>
        <end position="60"/>
    </location>
</feature>
<dbReference type="EMBL" id="CP053586">
    <property type="protein sequence ID" value="WNZ25466.1"/>
    <property type="molecule type" value="Genomic_DNA"/>
</dbReference>
<accession>A0AA96WNW9</accession>
<dbReference type="AlphaFoldDB" id="A0AA96WNW9"/>
<feature type="transmembrane region" description="Helical" evidence="9">
    <location>
        <begin position="80"/>
        <end position="103"/>
    </location>
</feature>
<dbReference type="InterPro" id="IPR011527">
    <property type="entry name" value="ABC1_TM_dom"/>
</dbReference>
<evidence type="ECO:0000256" key="9">
    <source>
        <dbReference type="SAM" id="Phobius"/>
    </source>
</evidence>
<dbReference type="Pfam" id="PF00005">
    <property type="entry name" value="ABC_tran"/>
    <property type="match status" value="1"/>
</dbReference>
<dbReference type="GO" id="GO:0015421">
    <property type="term" value="F:ABC-type oligopeptide transporter activity"/>
    <property type="evidence" value="ECO:0007669"/>
    <property type="project" value="TreeGrafter"/>
</dbReference>
<evidence type="ECO:0000313" key="12">
    <source>
        <dbReference type="EMBL" id="WNZ25466.1"/>
    </source>
</evidence>
<protein>
    <submittedName>
        <fullName evidence="12">ABC transporter ATP-binding protein</fullName>
    </submittedName>
</protein>
<feature type="transmembrane region" description="Helical" evidence="9">
    <location>
        <begin position="281"/>
        <end position="300"/>
    </location>
</feature>
<dbReference type="PROSITE" id="PS50893">
    <property type="entry name" value="ABC_TRANSPORTER_2"/>
    <property type="match status" value="1"/>
</dbReference>
<evidence type="ECO:0000256" key="7">
    <source>
        <dbReference type="ARBA" id="ARBA00022989"/>
    </source>
</evidence>
<keyword evidence="2" id="KW-0813">Transport</keyword>
<evidence type="ECO:0000256" key="2">
    <source>
        <dbReference type="ARBA" id="ARBA00022448"/>
    </source>
</evidence>
<evidence type="ECO:0000259" key="10">
    <source>
        <dbReference type="PROSITE" id="PS50893"/>
    </source>
</evidence>
<dbReference type="PROSITE" id="PS00211">
    <property type="entry name" value="ABC_TRANSPORTER_1"/>
    <property type="match status" value="1"/>
</dbReference>
<feature type="domain" description="ABC transmembrane type-1" evidence="11">
    <location>
        <begin position="184"/>
        <end position="338"/>
    </location>
</feature>
<keyword evidence="7 9" id="KW-1133">Transmembrane helix</keyword>
<reference evidence="12" key="1">
    <citation type="submission" date="2020-05" db="EMBL/GenBank/DDBJ databases">
        <authorList>
            <person name="Zhu T."/>
            <person name="Keshari N."/>
            <person name="Lu X."/>
        </authorList>
    </citation>
    <scope>NUCLEOTIDE SEQUENCE</scope>
    <source>
        <strain evidence="12">NK1-12</strain>
    </source>
</reference>
<keyword evidence="6 12" id="KW-0067">ATP-binding</keyword>
<evidence type="ECO:0000256" key="5">
    <source>
        <dbReference type="ARBA" id="ARBA00022741"/>
    </source>
</evidence>
<dbReference type="InterPro" id="IPR027417">
    <property type="entry name" value="P-loop_NTPase"/>
</dbReference>
<dbReference type="PROSITE" id="PS50929">
    <property type="entry name" value="ABC_TM1F"/>
    <property type="match status" value="1"/>
</dbReference>
<keyword evidence="3" id="KW-1003">Cell membrane</keyword>